<accession>A0A6A6W861</accession>
<evidence type="ECO:0000256" key="1">
    <source>
        <dbReference type="SAM" id="MobiDB-lite"/>
    </source>
</evidence>
<name>A0A6A6W861_9PEZI</name>
<evidence type="ECO:0000313" key="3">
    <source>
        <dbReference type="EMBL" id="KAF2759078.1"/>
    </source>
</evidence>
<dbReference type="OrthoDB" id="3646552at2759"/>
<keyword evidence="2" id="KW-1133">Transmembrane helix</keyword>
<evidence type="ECO:0000313" key="4">
    <source>
        <dbReference type="Proteomes" id="UP000799437"/>
    </source>
</evidence>
<proteinExistence type="predicted"/>
<keyword evidence="2" id="KW-0812">Transmembrane</keyword>
<protein>
    <submittedName>
        <fullName evidence="3">Uncharacterized protein</fullName>
    </submittedName>
</protein>
<keyword evidence="4" id="KW-1185">Reference proteome</keyword>
<dbReference type="EMBL" id="ML996570">
    <property type="protein sequence ID" value="KAF2759078.1"/>
    <property type="molecule type" value="Genomic_DNA"/>
</dbReference>
<dbReference type="RefSeq" id="XP_033601529.1">
    <property type="nucleotide sequence ID" value="XM_033745419.1"/>
</dbReference>
<reference evidence="3" key="1">
    <citation type="journal article" date="2020" name="Stud. Mycol.">
        <title>101 Dothideomycetes genomes: a test case for predicting lifestyles and emergence of pathogens.</title>
        <authorList>
            <person name="Haridas S."/>
            <person name="Albert R."/>
            <person name="Binder M."/>
            <person name="Bloem J."/>
            <person name="Labutti K."/>
            <person name="Salamov A."/>
            <person name="Andreopoulos B."/>
            <person name="Baker S."/>
            <person name="Barry K."/>
            <person name="Bills G."/>
            <person name="Bluhm B."/>
            <person name="Cannon C."/>
            <person name="Castanera R."/>
            <person name="Culley D."/>
            <person name="Daum C."/>
            <person name="Ezra D."/>
            <person name="Gonzalez J."/>
            <person name="Henrissat B."/>
            <person name="Kuo A."/>
            <person name="Liang C."/>
            <person name="Lipzen A."/>
            <person name="Lutzoni F."/>
            <person name="Magnuson J."/>
            <person name="Mondo S."/>
            <person name="Nolan M."/>
            <person name="Ohm R."/>
            <person name="Pangilinan J."/>
            <person name="Park H.-J."/>
            <person name="Ramirez L."/>
            <person name="Alfaro M."/>
            <person name="Sun H."/>
            <person name="Tritt A."/>
            <person name="Yoshinaga Y."/>
            <person name="Zwiers L.-H."/>
            <person name="Turgeon B."/>
            <person name="Goodwin S."/>
            <person name="Spatafora J."/>
            <person name="Crous P."/>
            <person name="Grigoriev I."/>
        </authorList>
    </citation>
    <scope>NUCLEOTIDE SEQUENCE</scope>
    <source>
        <strain evidence="3">CBS 121739</strain>
    </source>
</reference>
<feature type="transmembrane region" description="Helical" evidence="2">
    <location>
        <begin position="20"/>
        <end position="40"/>
    </location>
</feature>
<keyword evidence="2" id="KW-0472">Membrane</keyword>
<sequence>MADAIALYRSKSPTDEISELFIVLATLGMYMVPLGVINLHDLDSARTAVRQAISVTSPTFATRYDALDEQLKGVITCALVLCAECYPMKIYHGFGVGVYNDWLWAAKCWESGTCTELDRIIAAVKDERKDFWLLRKVPTGMSRIQPIREKIPLKQRKDMVKAREDMAKRLEKKGFPQPHDKSFKINAWWIPFATWDSAFLLYNEGHSFERSVRWQTDPGRLLYAFIVDRELNLRDGELMLVPAGPGECLVRWLEGLQGMGIKIVPEVDLNIKGLGLSSSTRDTLHFHGRQDAYVIRDHHSAPRRPSAPHLPTTHYVAKTISSPSHMVEMPGDTTHQDSALCVSTVRPPPYTTSSSSRPRPEASPVILQPDSFKADDRTIASLQTQPLSPSQTSFKTTSTKFTEGRSTSFLRGLMPGGKT</sequence>
<evidence type="ECO:0000256" key="2">
    <source>
        <dbReference type="SAM" id="Phobius"/>
    </source>
</evidence>
<gene>
    <name evidence="3" type="ORF">EJ05DRAFT_485154</name>
</gene>
<dbReference type="Proteomes" id="UP000799437">
    <property type="component" value="Unassembled WGS sequence"/>
</dbReference>
<dbReference type="GeneID" id="54486473"/>
<feature type="region of interest" description="Disordered" evidence="1">
    <location>
        <begin position="346"/>
        <end position="365"/>
    </location>
</feature>
<dbReference type="AlphaFoldDB" id="A0A6A6W861"/>
<feature type="compositionally biased region" description="Low complexity" evidence="1">
    <location>
        <begin position="351"/>
        <end position="365"/>
    </location>
</feature>
<organism evidence="3 4">
    <name type="scientific">Pseudovirgaria hyperparasitica</name>
    <dbReference type="NCBI Taxonomy" id="470096"/>
    <lineage>
        <taxon>Eukaryota</taxon>
        <taxon>Fungi</taxon>
        <taxon>Dikarya</taxon>
        <taxon>Ascomycota</taxon>
        <taxon>Pezizomycotina</taxon>
        <taxon>Dothideomycetes</taxon>
        <taxon>Dothideomycetes incertae sedis</taxon>
        <taxon>Acrospermales</taxon>
        <taxon>Acrospermaceae</taxon>
        <taxon>Pseudovirgaria</taxon>
    </lineage>
</organism>